<evidence type="ECO:0000313" key="2">
    <source>
        <dbReference type="EMBL" id="OPJ69878.1"/>
    </source>
</evidence>
<reference evidence="2 3" key="1">
    <citation type="submission" date="2016-02" db="EMBL/GenBank/DDBJ databases">
        <title>Band-tailed pigeon sequencing and assembly.</title>
        <authorList>
            <person name="Soares A.E."/>
            <person name="Novak B.J."/>
            <person name="Rice E.S."/>
            <person name="O'Connell B."/>
            <person name="Chang D."/>
            <person name="Weber S."/>
            <person name="Shapiro B."/>
        </authorList>
    </citation>
    <scope>NUCLEOTIDE SEQUENCE [LARGE SCALE GENOMIC DNA]</scope>
    <source>
        <strain evidence="2">BTP2013</strain>
        <tissue evidence="2">Blood</tissue>
    </source>
</reference>
<feature type="region of interest" description="Disordered" evidence="1">
    <location>
        <begin position="1"/>
        <end position="98"/>
    </location>
</feature>
<evidence type="ECO:0000313" key="3">
    <source>
        <dbReference type="Proteomes" id="UP000190648"/>
    </source>
</evidence>
<keyword evidence="3" id="KW-1185">Reference proteome</keyword>
<comment type="caution">
    <text evidence="2">The sequence shown here is derived from an EMBL/GenBank/DDBJ whole genome shotgun (WGS) entry which is preliminary data.</text>
</comment>
<dbReference type="Proteomes" id="UP000190648">
    <property type="component" value="Unassembled WGS sequence"/>
</dbReference>
<accession>A0A1V4JCF7</accession>
<dbReference type="EMBL" id="LSYS01008070">
    <property type="protein sequence ID" value="OPJ69878.1"/>
    <property type="molecule type" value="Genomic_DNA"/>
</dbReference>
<protein>
    <submittedName>
        <fullName evidence="2">Uncharacterized protein</fullName>
    </submittedName>
</protein>
<sequence>MAAAPAPPSRRAGGGPRGARQPPPAAGDVKHRPVPRSPPLIVSARTAARARSPRGLRCPSPGWSAAREGREGSAAAPPPRVRSSPFKATGTYWEHTGC</sequence>
<evidence type="ECO:0000256" key="1">
    <source>
        <dbReference type="SAM" id="MobiDB-lite"/>
    </source>
</evidence>
<dbReference type="AlphaFoldDB" id="A0A1V4JCF7"/>
<organism evidence="2 3">
    <name type="scientific">Patagioenas fasciata monilis</name>
    <dbReference type="NCBI Taxonomy" id="372326"/>
    <lineage>
        <taxon>Eukaryota</taxon>
        <taxon>Metazoa</taxon>
        <taxon>Chordata</taxon>
        <taxon>Craniata</taxon>
        <taxon>Vertebrata</taxon>
        <taxon>Euteleostomi</taxon>
        <taxon>Archelosauria</taxon>
        <taxon>Archosauria</taxon>
        <taxon>Dinosauria</taxon>
        <taxon>Saurischia</taxon>
        <taxon>Theropoda</taxon>
        <taxon>Coelurosauria</taxon>
        <taxon>Aves</taxon>
        <taxon>Neognathae</taxon>
        <taxon>Neoaves</taxon>
        <taxon>Columbimorphae</taxon>
        <taxon>Columbiformes</taxon>
        <taxon>Columbidae</taxon>
        <taxon>Patagioenas</taxon>
    </lineage>
</organism>
<proteinExistence type="predicted"/>
<name>A0A1V4JCF7_PATFA</name>
<gene>
    <name evidence="2" type="ORF">AV530_004507</name>
</gene>